<name>A0A061SSM7_9RHOB</name>
<keyword evidence="4 5" id="KW-0173">Coenzyme A biosynthesis</keyword>
<sequence length="197" mass="21226">MMFLLGLTGSIGMGKSTTAQMFADEGCAVWDADAAVHRLYAKGGAAVPLFAEAFPQAIVDGAVSRPALKDIIASDPAALKQIEQIVHPLVGKDRADFIAAATSDIIVLDIPILFEIGGDAHMDAVACVTVDPQTQKERVMARGTMTEAQFETIRAKQMPNDEKCERSDFIIPTDTLETARKAVKTTLQSIRERLDHA</sequence>
<keyword evidence="8" id="KW-1185">Reference proteome</keyword>
<dbReference type="Proteomes" id="UP000027337">
    <property type="component" value="Unassembled WGS sequence"/>
</dbReference>
<dbReference type="GO" id="GO:0005524">
    <property type="term" value="F:ATP binding"/>
    <property type="evidence" value="ECO:0007669"/>
    <property type="project" value="UniProtKB-UniRule"/>
</dbReference>
<evidence type="ECO:0000256" key="1">
    <source>
        <dbReference type="ARBA" id="ARBA00009018"/>
    </source>
</evidence>
<comment type="function">
    <text evidence="5">Catalyzes the phosphorylation of the 3'-hydroxyl group of dephosphocoenzyme A to form coenzyme A.</text>
</comment>
<feature type="binding site" evidence="5">
    <location>
        <begin position="12"/>
        <end position="17"/>
    </location>
    <ligand>
        <name>ATP</name>
        <dbReference type="ChEBI" id="CHEBI:30616"/>
    </ligand>
</feature>
<evidence type="ECO:0000256" key="4">
    <source>
        <dbReference type="ARBA" id="ARBA00022993"/>
    </source>
</evidence>
<comment type="pathway">
    <text evidence="5">Cofactor biosynthesis; coenzyme A biosynthesis; CoA from (R)-pantothenate: step 5/5.</text>
</comment>
<dbReference type="EC" id="2.7.1.24" evidence="5 6"/>
<evidence type="ECO:0000256" key="5">
    <source>
        <dbReference type="HAMAP-Rule" id="MF_00376"/>
    </source>
</evidence>
<gene>
    <name evidence="5" type="primary">coaE</name>
    <name evidence="7" type="ORF">PM02_06235</name>
</gene>
<keyword evidence="2 5" id="KW-0547">Nucleotide-binding</keyword>
<dbReference type="PANTHER" id="PTHR10695">
    <property type="entry name" value="DEPHOSPHO-COA KINASE-RELATED"/>
    <property type="match status" value="1"/>
</dbReference>
<evidence type="ECO:0000256" key="6">
    <source>
        <dbReference type="NCBIfam" id="TIGR00152"/>
    </source>
</evidence>
<dbReference type="eggNOG" id="COG0237">
    <property type="taxonomic scope" value="Bacteria"/>
</dbReference>
<keyword evidence="5 7" id="KW-0418">Kinase</keyword>
<protein>
    <recommendedName>
        <fullName evidence="5 6">Dephospho-CoA kinase</fullName>
        <ecNumber evidence="5 6">2.7.1.24</ecNumber>
    </recommendedName>
    <alternativeName>
        <fullName evidence="5">Dephosphocoenzyme A kinase</fullName>
    </alternativeName>
</protein>
<evidence type="ECO:0000256" key="3">
    <source>
        <dbReference type="ARBA" id="ARBA00022840"/>
    </source>
</evidence>
<dbReference type="Gene3D" id="3.40.50.300">
    <property type="entry name" value="P-loop containing nucleotide triphosphate hydrolases"/>
    <property type="match status" value="1"/>
</dbReference>
<comment type="catalytic activity">
    <reaction evidence="5">
        <text>3'-dephospho-CoA + ATP = ADP + CoA + H(+)</text>
        <dbReference type="Rhea" id="RHEA:18245"/>
        <dbReference type="ChEBI" id="CHEBI:15378"/>
        <dbReference type="ChEBI" id="CHEBI:30616"/>
        <dbReference type="ChEBI" id="CHEBI:57287"/>
        <dbReference type="ChEBI" id="CHEBI:57328"/>
        <dbReference type="ChEBI" id="CHEBI:456216"/>
        <dbReference type="EC" id="2.7.1.24"/>
    </reaction>
</comment>
<organism evidence="7 8">
    <name type="scientific">Sulfitobacter mediterraneus</name>
    <dbReference type="NCBI Taxonomy" id="83219"/>
    <lineage>
        <taxon>Bacteria</taxon>
        <taxon>Pseudomonadati</taxon>
        <taxon>Pseudomonadota</taxon>
        <taxon>Alphaproteobacteria</taxon>
        <taxon>Rhodobacterales</taxon>
        <taxon>Roseobacteraceae</taxon>
        <taxon>Sulfitobacter</taxon>
    </lineage>
</organism>
<keyword evidence="5" id="KW-0963">Cytoplasm</keyword>
<dbReference type="GO" id="GO:0015937">
    <property type="term" value="P:coenzyme A biosynthetic process"/>
    <property type="evidence" value="ECO:0007669"/>
    <property type="project" value="UniProtKB-UniRule"/>
</dbReference>
<keyword evidence="3 5" id="KW-0067">ATP-binding</keyword>
<comment type="similarity">
    <text evidence="1 5">Belongs to the CoaE family.</text>
</comment>
<proteinExistence type="inferred from homology"/>
<dbReference type="NCBIfam" id="TIGR00152">
    <property type="entry name" value="dephospho-CoA kinase"/>
    <property type="match status" value="1"/>
</dbReference>
<dbReference type="AlphaFoldDB" id="A0A061SSM7"/>
<dbReference type="GO" id="GO:0004140">
    <property type="term" value="F:dephospho-CoA kinase activity"/>
    <property type="evidence" value="ECO:0007669"/>
    <property type="project" value="UniProtKB-UniRule"/>
</dbReference>
<dbReference type="PANTHER" id="PTHR10695:SF46">
    <property type="entry name" value="BIFUNCTIONAL COENZYME A SYNTHASE-RELATED"/>
    <property type="match status" value="1"/>
</dbReference>
<dbReference type="PROSITE" id="PS51219">
    <property type="entry name" value="DPCK"/>
    <property type="match status" value="1"/>
</dbReference>
<dbReference type="InterPro" id="IPR001977">
    <property type="entry name" value="Depp_CoAkinase"/>
</dbReference>
<dbReference type="GO" id="GO:0005737">
    <property type="term" value="C:cytoplasm"/>
    <property type="evidence" value="ECO:0007669"/>
    <property type="project" value="UniProtKB-SubCell"/>
</dbReference>
<comment type="caution">
    <text evidence="7">The sequence shown here is derived from an EMBL/GenBank/DDBJ whole genome shotgun (WGS) entry which is preliminary data.</text>
</comment>
<evidence type="ECO:0000313" key="8">
    <source>
        <dbReference type="Proteomes" id="UP000027337"/>
    </source>
</evidence>
<reference evidence="7 8" key="1">
    <citation type="journal article" date="2014" name="Genome Announc.">
        <title>Draft Genome Sequences of Two Isolates of the Roseobacter Group, Sulfitobacter sp. Strains 3SOLIMAR09 and 1FIGIMAR09, from Harbors of Mallorca Island (Mediterranean Sea).</title>
        <authorList>
            <person name="Mas-Llado M."/>
            <person name="Pina-Villalonga J.M."/>
            <person name="Brunet-Galmes I."/>
            <person name="Nogales B."/>
            <person name="Bosch R."/>
        </authorList>
    </citation>
    <scope>NUCLEOTIDE SEQUENCE [LARGE SCALE GENOMIC DNA]</scope>
    <source>
        <strain evidence="7 8">1FIGIMAR09</strain>
    </source>
</reference>
<dbReference type="STRING" id="83219.PM02_06235"/>
<dbReference type="CDD" id="cd02022">
    <property type="entry name" value="DPCK"/>
    <property type="match status" value="1"/>
</dbReference>
<evidence type="ECO:0000256" key="2">
    <source>
        <dbReference type="ARBA" id="ARBA00022741"/>
    </source>
</evidence>
<evidence type="ECO:0000313" key="7">
    <source>
        <dbReference type="EMBL" id="KAJ03912.1"/>
    </source>
</evidence>
<dbReference type="Pfam" id="PF01121">
    <property type="entry name" value="CoaE"/>
    <property type="match status" value="1"/>
</dbReference>
<dbReference type="EMBL" id="JEMU01000004">
    <property type="protein sequence ID" value="KAJ03912.1"/>
    <property type="molecule type" value="Genomic_DNA"/>
</dbReference>
<dbReference type="SUPFAM" id="SSF52540">
    <property type="entry name" value="P-loop containing nucleoside triphosphate hydrolases"/>
    <property type="match status" value="1"/>
</dbReference>
<accession>A0A061SSM7</accession>
<dbReference type="UniPathway" id="UPA00241">
    <property type="reaction ID" value="UER00356"/>
</dbReference>
<keyword evidence="5" id="KW-0808">Transferase</keyword>
<dbReference type="HAMAP" id="MF_00376">
    <property type="entry name" value="Dephospho_CoA_kinase"/>
    <property type="match status" value="1"/>
</dbReference>
<dbReference type="InterPro" id="IPR027417">
    <property type="entry name" value="P-loop_NTPase"/>
</dbReference>
<comment type="subcellular location">
    <subcellularLocation>
        <location evidence="5">Cytoplasm</location>
    </subcellularLocation>
</comment>